<accession>A0A6N3DE02</accession>
<dbReference type="SUPFAM" id="SSF48452">
    <property type="entry name" value="TPR-like"/>
    <property type="match status" value="1"/>
</dbReference>
<sequence>MKRTNLLRNITLGMVLSGFACSSCTDFDELNTDPTRMEKVNPGTLLDPILYDMGTYNWNRYYDYTFPLMQCLVSNNGTSGVGWWNMTDSRGDGTWNTYYKWINNAKEIQRLNAQLASPEPNYEAVSLTLQSWMYGILADAFGDIPMSEACSADQGILAPRFDRQEQVYRQILDNLKTANSLFDTESGLVYNTSGDMLYSTTDGEGIKKWQKFCNSLRMRTLTRLLDAEGFNAQAELQEMYDNPATYPVFESNDDAAMLGISGVFPEEAPMARPQDFTSYVNLSEFFIDLLNSWNDPRLPVFATQVEQEDGTKAYVGLPSGYLTLPAITASLPNQSMAKAPMDLTLMSYAEVEFIKAELFQKGILPGGATEAETAYKKGVQASVEQWNATLPANYFDNPQARYDGSLERIMNQKFVALYFCDYQQWFEYNRTGYPVLPVGEGIQISHNQMPRRFKYPAAVQRTNMANYQEAKKNMGGDEFSIKLIWQK</sequence>
<protein>
    <submittedName>
        <fullName evidence="2">Starch-binding associating with outer membrane</fullName>
    </submittedName>
</protein>
<dbReference type="AlphaFoldDB" id="A0A6N3DE02"/>
<dbReference type="Pfam" id="PF12771">
    <property type="entry name" value="SusD-like_2"/>
    <property type="match status" value="1"/>
</dbReference>
<dbReference type="InterPro" id="IPR041662">
    <property type="entry name" value="SusD-like_2"/>
</dbReference>
<feature type="signal peptide" evidence="1">
    <location>
        <begin position="1"/>
        <end position="22"/>
    </location>
</feature>
<evidence type="ECO:0000256" key="1">
    <source>
        <dbReference type="SAM" id="SignalP"/>
    </source>
</evidence>
<gene>
    <name evidence="2" type="ORF">PCLFYP37_02363</name>
</gene>
<evidence type="ECO:0000313" key="2">
    <source>
        <dbReference type="EMBL" id="VYU27130.1"/>
    </source>
</evidence>
<reference evidence="2" key="1">
    <citation type="submission" date="2019-11" db="EMBL/GenBank/DDBJ databases">
        <authorList>
            <person name="Feng L."/>
        </authorList>
    </citation>
    <scope>NUCLEOTIDE SEQUENCE</scope>
    <source>
        <strain evidence="2">PclaraLFYP37</strain>
    </source>
</reference>
<keyword evidence="1" id="KW-0732">Signal</keyword>
<organism evidence="2">
    <name type="scientific">Paraprevotella clara</name>
    <dbReference type="NCBI Taxonomy" id="454154"/>
    <lineage>
        <taxon>Bacteria</taxon>
        <taxon>Pseudomonadati</taxon>
        <taxon>Bacteroidota</taxon>
        <taxon>Bacteroidia</taxon>
        <taxon>Bacteroidales</taxon>
        <taxon>Prevotellaceae</taxon>
        <taxon>Paraprevotella</taxon>
    </lineage>
</organism>
<name>A0A6N3DE02_9BACT</name>
<dbReference type="InterPro" id="IPR011990">
    <property type="entry name" value="TPR-like_helical_dom_sf"/>
</dbReference>
<proteinExistence type="predicted"/>
<feature type="chain" id="PRO_5026727994" evidence="1">
    <location>
        <begin position="23"/>
        <end position="487"/>
    </location>
</feature>
<dbReference type="EMBL" id="CACRUT010000015">
    <property type="protein sequence ID" value="VYU27130.1"/>
    <property type="molecule type" value="Genomic_DNA"/>
</dbReference>
<dbReference type="RefSeq" id="WP_302974334.1">
    <property type="nucleotide sequence ID" value="NZ_CACRUT010000015.1"/>
</dbReference>
<dbReference type="Gene3D" id="1.25.40.390">
    <property type="match status" value="1"/>
</dbReference>
<dbReference type="PROSITE" id="PS51257">
    <property type="entry name" value="PROKAR_LIPOPROTEIN"/>
    <property type="match status" value="1"/>
</dbReference>